<dbReference type="EMBL" id="MU277207">
    <property type="protein sequence ID" value="KAI0062400.1"/>
    <property type="molecule type" value="Genomic_DNA"/>
</dbReference>
<reference evidence="1" key="2">
    <citation type="journal article" date="2022" name="New Phytol.">
        <title>Evolutionary transition to the ectomycorrhizal habit in the genomes of a hyperdiverse lineage of mushroom-forming fungi.</title>
        <authorList>
            <person name="Looney B."/>
            <person name="Miyauchi S."/>
            <person name="Morin E."/>
            <person name="Drula E."/>
            <person name="Courty P.E."/>
            <person name="Kohler A."/>
            <person name="Kuo A."/>
            <person name="LaButti K."/>
            <person name="Pangilinan J."/>
            <person name="Lipzen A."/>
            <person name="Riley R."/>
            <person name="Andreopoulos W."/>
            <person name="He G."/>
            <person name="Johnson J."/>
            <person name="Nolan M."/>
            <person name="Tritt A."/>
            <person name="Barry K.W."/>
            <person name="Grigoriev I.V."/>
            <person name="Nagy L.G."/>
            <person name="Hibbett D."/>
            <person name="Henrissat B."/>
            <person name="Matheny P.B."/>
            <person name="Labbe J."/>
            <person name="Martin F.M."/>
        </authorList>
    </citation>
    <scope>NUCLEOTIDE SEQUENCE</scope>
    <source>
        <strain evidence="1">HHB10654</strain>
    </source>
</reference>
<name>A0ACB8T2N9_9AGAM</name>
<gene>
    <name evidence="1" type="ORF">BV25DRAFT_1764853</name>
</gene>
<accession>A0ACB8T2N9</accession>
<proteinExistence type="predicted"/>
<evidence type="ECO:0000313" key="2">
    <source>
        <dbReference type="Proteomes" id="UP000814140"/>
    </source>
</evidence>
<dbReference type="Proteomes" id="UP000814140">
    <property type="component" value="Unassembled WGS sequence"/>
</dbReference>
<protein>
    <submittedName>
        <fullName evidence="1">Uncharacterized protein</fullName>
    </submittedName>
</protein>
<keyword evidence="2" id="KW-1185">Reference proteome</keyword>
<reference evidence="1" key="1">
    <citation type="submission" date="2021-03" db="EMBL/GenBank/DDBJ databases">
        <authorList>
            <consortium name="DOE Joint Genome Institute"/>
            <person name="Ahrendt S."/>
            <person name="Looney B.P."/>
            <person name="Miyauchi S."/>
            <person name="Morin E."/>
            <person name="Drula E."/>
            <person name="Courty P.E."/>
            <person name="Chicoki N."/>
            <person name="Fauchery L."/>
            <person name="Kohler A."/>
            <person name="Kuo A."/>
            <person name="Labutti K."/>
            <person name="Pangilinan J."/>
            <person name="Lipzen A."/>
            <person name="Riley R."/>
            <person name="Andreopoulos W."/>
            <person name="He G."/>
            <person name="Johnson J."/>
            <person name="Barry K.W."/>
            <person name="Grigoriev I.V."/>
            <person name="Nagy L."/>
            <person name="Hibbett D."/>
            <person name="Henrissat B."/>
            <person name="Matheny P.B."/>
            <person name="Labbe J."/>
            <person name="Martin F."/>
        </authorList>
    </citation>
    <scope>NUCLEOTIDE SEQUENCE</scope>
    <source>
        <strain evidence="1">HHB10654</strain>
    </source>
</reference>
<sequence length="106" mass="12818">FLSEEHPSFLTHVSRLRRERFIPVLLGPRLPRGDRSVEEKEQLFRILLILFKPWRVLGDLKSTNESWTEAYQRQQFPPSVKRIISNIHVEHECRDARERIDKERRT</sequence>
<comment type="caution">
    <text evidence="1">The sequence shown here is derived from an EMBL/GenBank/DDBJ whole genome shotgun (WGS) entry which is preliminary data.</text>
</comment>
<evidence type="ECO:0000313" key="1">
    <source>
        <dbReference type="EMBL" id="KAI0062400.1"/>
    </source>
</evidence>
<feature type="non-terminal residue" evidence="1">
    <location>
        <position position="1"/>
    </location>
</feature>
<feature type="non-terminal residue" evidence="1">
    <location>
        <position position="106"/>
    </location>
</feature>
<organism evidence="1 2">
    <name type="scientific">Artomyces pyxidatus</name>
    <dbReference type="NCBI Taxonomy" id="48021"/>
    <lineage>
        <taxon>Eukaryota</taxon>
        <taxon>Fungi</taxon>
        <taxon>Dikarya</taxon>
        <taxon>Basidiomycota</taxon>
        <taxon>Agaricomycotina</taxon>
        <taxon>Agaricomycetes</taxon>
        <taxon>Russulales</taxon>
        <taxon>Auriscalpiaceae</taxon>
        <taxon>Artomyces</taxon>
    </lineage>
</organism>